<evidence type="ECO:0000256" key="1">
    <source>
        <dbReference type="ARBA" id="ARBA00022475"/>
    </source>
</evidence>
<dbReference type="GO" id="GO:0006646">
    <property type="term" value="P:phosphatidylethanolamine biosynthetic process"/>
    <property type="evidence" value="ECO:0007669"/>
    <property type="project" value="UniProtKB-UniRule"/>
</dbReference>
<keyword evidence="3 11" id="KW-0210">Decarboxylase</keyword>
<dbReference type="OrthoDB" id="9790893at2"/>
<dbReference type="Pfam" id="PF02666">
    <property type="entry name" value="PS_Dcarbxylase"/>
    <property type="match status" value="1"/>
</dbReference>
<evidence type="ECO:0000313" key="14">
    <source>
        <dbReference type="Proteomes" id="UP000186406"/>
    </source>
</evidence>
<comment type="function">
    <text evidence="11">Catalyzes the formation of phosphatidylethanolamine (PtdEtn) from phosphatidylserine (PtdSer).</text>
</comment>
<evidence type="ECO:0000256" key="10">
    <source>
        <dbReference type="ARBA" id="ARBA00023317"/>
    </source>
</evidence>
<comment type="PTM">
    <text evidence="11">Is synthesized initially as an inactive proenzyme. Formation of the active enzyme involves a self-maturation process in which the active site pyruvoyl group is generated from an internal serine residue via an autocatalytic post-translational modification. Two non-identical subunits are generated from the proenzyme in this reaction, and the pyruvate is formed at the N-terminus of the alpha chain, which is derived from the carboxyl end of the proenzyme. The post-translation cleavage follows an unusual pathway, termed non-hydrolytic serinolysis, in which the side chain hydroxyl group of the serine supplies its oxygen atom to form the C-terminus of the beta chain, while the remainder of the serine residue undergoes an oxidative deamination to produce ammonia and the pyruvoyl prosthetic group on the alpha chain.</text>
</comment>
<comment type="cofactor">
    <cofactor evidence="11">
        <name>pyruvate</name>
        <dbReference type="ChEBI" id="CHEBI:15361"/>
    </cofactor>
    <text evidence="11">Binds 1 pyruvoyl group covalently per subunit.</text>
</comment>
<evidence type="ECO:0000256" key="8">
    <source>
        <dbReference type="ARBA" id="ARBA00023239"/>
    </source>
</evidence>
<evidence type="ECO:0000256" key="2">
    <source>
        <dbReference type="ARBA" id="ARBA00022516"/>
    </source>
</evidence>
<dbReference type="HAMAP" id="MF_00664">
    <property type="entry name" value="PS_decarb_PSD_A"/>
    <property type="match status" value="1"/>
</dbReference>
<keyword evidence="12" id="KW-0812">Transmembrane</keyword>
<dbReference type="InterPro" id="IPR003817">
    <property type="entry name" value="PS_Dcarbxylase"/>
</dbReference>
<dbReference type="AlphaFoldDB" id="A0A1M7ZC39"/>
<evidence type="ECO:0000256" key="9">
    <source>
        <dbReference type="ARBA" id="ARBA00023264"/>
    </source>
</evidence>
<feature type="site" description="Cleavage (non-hydrolytic); by autocatalysis" evidence="11">
    <location>
        <begin position="191"/>
        <end position="192"/>
    </location>
</feature>
<feature type="transmembrane region" description="Helical" evidence="12">
    <location>
        <begin position="21"/>
        <end position="47"/>
    </location>
</feature>
<dbReference type="InterPro" id="IPR033175">
    <property type="entry name" value="PSD-A"/>
</dbReference>
<keyword evidence="7 11" id="KW-0594">Phospholipid biosynthesis</keyword>
<comment type="subunit">
    <text evidence="11">Heterodimer of a large membrane-associated beta subunit and a small pyruvoyl-containing alpha subunit.</text>
</comment>
<keyword evidence="10 11" id="KW-0670">Pyruvate</keyword>
<accession>A0A1M7ZC39</accession>
<keyword evidence="1 11" id="KW-1003">Cell membrane</keyword>
<comment type="pathway">
    <text evidence="11">Phospholipid metabolism; phosphatidylethanolamine biosynthesis; phosphatidylethanolamine from CDP-diacylglycerol: step 2/2.</text>
</comment>
<keyword evidence="9 11" id="KW-1208">Phospholipid metabolism</keyword>
<dbReference type="PANTHER" id="PTHR35809">
    <property type="entry name" value="ARCHAETIDYLSERINE DECARBOXYLASE PROENZYME-RELATED"/>
    <property type="match status" value="1"/>
</dbReference>
<dbReference type="UniPathway" id="UPA00558">
    <property type="reaction ID" value="UER00616"/>
</dbReference>
<dbReference type="STRING" id="1123029.SAMN02745172_01047"/>
<dbReference type="PANTHER" id="PTHR35809:SF1">
    <property type="entry name" value="ARCHAETIDYLSERINE DECARBOXYLASE PROENZYME-RELATED"/>
    <property type="match status" value="1"/>
</dbReference>
<dbReference type="EMBL" id="FRXO01000002">
    <property type="protein sequence ID" value="SHO62447.1"/>
    <property type="molecule type" value="Genomic_DNA"/>
</dbReference>
<evidence type="ECO:0000256" key="7">
    <source>
        <dbReference type="ARBA" id="ARBA00023209"/>
    </source>
</evidence>
<comment type="catalytic activity">
    <reaction evidence="11">
        <text>a 1,2-diacyl-sn-glycero-3-phospho-L-serine + H(+) = a 1,2-diacyl-sn-glycero-3-phosphoethanolamine + CO2</text>
        <dbReference type="Rhea" id="RHEA:20828"/>
        <dbReference type="ChEBI" id="CHEBI:15378"/>
        <dbReference type="ChEBI" id="CHEBI:16526"/>
        <dbReference type="ChEBI" id="CHEBI:57262"/>
        <dbReference type="ChEBI" id="CHEBI:64612"/>
        <dbReference type="EC" id="4.1.1.65"/>
    </reaction>
</comment>
<keyword evidence="12" id="KW-1133">Transmembrane helix</keyword>
<keyword evidence="6 11" id="KW-0865">Zymogen</keyword>
<evidence type="ECO:0000313" key="13">
    <source>
        <dbReference type="EMBL" id="SHO62447.1"/>
    </source>
</evidence>
<keyword evidence="2 11" id="KW-0444">Lipid biosynthesis</keyword>
<dbReference type="Proteomes" id="UP000186406">
    <property type="component" value="Unassembled WGS sequence"/>
</dbReference>
<gene>
    <name evidence="11" type="primary">psd</name>
    <name evidence="13" type="ORF">SAMN02745172_01047</name>
</gene>
<reference evidence="13 14" key="1">
    <citation type="submission" date="2016-12" db="EMBL/GenBank/DDBJ databases">
        <authorList>
            <person name="Song W.-J."/>
            <person name="Kurnit D.M."/>
        </authorList>
    </citation>
    <scope>NUCLEOTIDE SEQUENCE [LARGE SCALE GENOMIC DNA]</scope>
    <source>
        <strain evidence="13 14">DSM 19599</strain>
    </source>
</reference>
<comment type="similarity">
    <text evidence="11">Belongs to the phosphatidylserine decarboxylase family. PSD-A subfamily.</text>
</comment>
<name>A0A1M7ZC39_9HYPH</name>
<dbReference type="NCBIfam" id="NF003679">
    <property type="entry name" value="PRK05305.1-3"/>
    <property type="match status" value="1"/>
</dbReference>
<evidence type="ECO:0000256" key="6">
    <source>
        <dbReference type="ARBA" id="ARBA00023145"/>
    </source>
</evidence>
<keyword evidence="5 11" id="KW-0472">Membrane</keyword>
<evidence type="ECO:0000256" key="5">
    <source>
        <dbReference type="ARBA" id="ARBA00023136"/>
    </source>
</evidence>
<keyword evidence="4 11" id="KW-0443">Lipid metabolism</keyword>
<dbReference type="NCBIfam" id="NF003677">
    <property type="entry name" value="PRK05305.1-1"/>
    <property type="match status" value="1"/>
</dbReference>
<feature type="modified residue" description="Pyruvic acid (Ser); by autocatalysis" evidence="11">
    <location>
        <position position="192"/>
    </location>
</feature>
<dbReference type="GO" id="GO:0004609">
    <property type="term" value="F:phosphatidylserine decarboxylase activity"/>
    <property type="evidence" value="ECO:0007669"/>
    <property type="project" value="UniProtKB-UniRule"/>
</dbReference>
<sequence length="235" mass="25200">MAHGIGESIRRAMVPIHREGYPYIVGFVIVTVVLGFLSAPLGVLALFPTVWCVLFFRDPERVAPIDPTLALAPADGRVSIVDNAIPPAELDLGIEPMVRVSIFMSVFDVHINRTPLAGRVARTVYRPGRFLNAEDPQASLENERNGIVLSTENGEVAVVQIAGLVARRIVPFVREGVSVSQGERIGIIRFGSRVDVYLPAGARPLVAEGQRAVGGETPIADLAGLRPAIGVARTL</sequence>
<keyword evidence="14" id="KW-1185">Reference proteome</keyword>
<dbReference type="NCBIfam" id="NF003678">
    <property type="entry name" value="PRK05305.1-2"/>
    <property type="match status" value="1"/>
</dbReference>
<evidence type="ECO:0000256" key="12">
    <source>
        <dbReference type="SAM" id="Phobius"/>
    </source>
</evidence>
<feature type="chain" id="PRO_5023511484" description="Phosphatidylserine decarboxylase alpha chain" evidence="11">
    <location>
        <begin position="192"/>
        <end position="235"/>
    </location>
</feature>
<comment type="subcellular location">
    <subcellularLocation>
        <location evidence="11">Cell membrane</location>
        <topology evidence="11">Peripheral membrane protein</topology>
    </subcellularLocation>
</comment>
<dbReference type="RefSeq" id="WP_073626317.1">
    <property type="nucleotide sequence ID" value="NZ_FRXO01000002.1"/>
</dbReference>
<protein>
    <recommendedName>
        <fullName evidence="11">Phosphatidylserine decarboxylase proenzyme</fullName>
        <ecNumber evidence="11">4.1.1.65</ecNumber>
    </recommendedName>
    <component>
        <recommendedName>
            <fullName evidence="11">Phosphatidylserine decarboxylase alpha chain</fullName>
        </recommendedName>
    </component>
    <component>
        <recommendedName>
            <fullName evidence="11">Phosphatidylserine decarboxylase beta chain</fullName>
        </recommendedName>
    </component>
</protein>
<proteinExistence type="inferred from homology"/>
<feature type="chain" id="PRO_5023511483" description="Phosphatidylserine decarboxylase beta chain" evidence="11">
    <location>
        <begin position="1"/>
        <end position="191"/>
    </location>
</feature>
<feature type="active site" description="Schiff-base intermediate with substrate; via pyruvic acid" evidence="11">
    <location>
        <position position="192"/>
    </location>
</feature>
<dbReference type="GO" id="GO:0005886">
    <property type="term" value="C:plasma membrane"/>
    <property type="evidence" value="ECO:0007669"/>
    <property type="project" value="UniProtKB-SubCell"/>
</dbReference>
<evidence type="ECO:0000256" key="11">
    <source>
        <dbReference type="HAMAP-Rule" id="MF_00664"/>
    </source>
</evidence>
<dbReference type="NCBIfam" id="NF003685">
    <property type="entry name" value="PRK05305.2-5"/>
    <property type="match status" value="1"/>
</dbReference>
<organism evidence="13 14">
    <name type="scientific">Pseudoxanthobacter soli DSM 19599</name>
    <dbReference type="NCBI Taxonomy" id="1123029"/>
    <lineage>
        <taxon>Bacteria</taxon>
        <taxon>Pseudomonadati</taxon>
        <taxon>Pseudomonadota</taxon>
        <taxon>Alphaproteobacteria</taxon>
        <taxon>Hyphomicrobiales</taxon>
        <taxon>Segnochrobactraceae</taxon>
        <taxon>Pseudoxanthobacter</taxon>
    </lineage>
</organism>
<evidence type="ECO:0000256" key="4">
    <source>
        <dbReference type="ARBA" id="ARBA00023098"/>
    </source>
</evidence>
<evidence type="ECO:0000256" key="3">
    <source>
        <dbReference type="ARBA" id="ARBA00022793"/>
    </source>
</evidence>
<dbReference type="EC" id="4.1.1.65" evidence="11"/>
<keyword evidence="8 11" id="KW-0456">Lyase</keyword>